<protein>
    <submittedName>
        <fullName evidence="1">Uncharacterized protein</fullName>
    </submittedName>
</protein>
<dbReference type="Proteomes" id="UP000281806">
    <property type="component" value="Unassembled WGS sequence"/>
</dbReference>
<dbReference type="EMBL" id="RBRZ01000112">
    <property type="protein sequence ID" value="RMR53320.1"/>
    <property type="molecule type" value="Genomic_DNA"/>
</dbReference>
<dbReference type="AlphaFoldDB" id="A0A7Z6UEK5"/>
<evidence type="ECO:0000313" key="2">
    <source>
        <dbReference type="Proteomes" id="UP000281806"/>
    </source>
</evidence>
<gene>
    <name evidence="1" type="ORF">ALP83_02411</name>
</gene>
<comment type="caution">
    <text evidence="1">The sequence shown here is derived from an EMBL/GenBank/DDBJ whole genome shotgun (WGS) entry which is preliminary data.</text>
</comment>
<accession>A0A7Z6UEK5</accession>
<name>A0A7Z6UEK5_PSESF</name>
<proteinExistence type="predicted"/>
<organism evidence="1 2">
    <name type="scientific">Pseudomonas syringae pv. actinidiae</name>
    <dbReference type="NCBI Taxonomy" id="103796"/>
    <lineage>
        <taxon>Bacteria</taxon>
        <taxon>Pseudomonadati</taxon>
        <taxon>Pseudomonadota</taxon>
        <taxon>Gammaproteobacteria</taxon>
        <taxon>Pseudomonadales</taxon>
        <taxon>Pseudomonadaceae</taxon>
        <taxon>Pseudomonas</taxon>
        <taxon>Pseudomonas syringae</taxon>
    </lineage>
</organism>
<sequence length="35" mass="3934">MMRNAYKGQRGKQATLCEIGAGHSLRKRQRSVTLS</sequence>
<reference evidence="1 2" key="1">
    <citation type="submission" date="2018-08" db="EMBL/GenBank/DDBJ databases">
        <title>Recombination of ecologically and evolutionarily significant loci maintains genetic cohesion in the Pseudomonas syringae species complex.</title>
        <authorList>
            <person name="Dillon M."/>
            <person name="Thakur S."/>
            <person name="Almeida R.N.D."/>
            <person name="Weir B.S."/>
            <person name="Guttman D.S."/>
        </authorList>
    </citation>
    <scope>NUCLEOTIDE SEQUENCE [LARGE SCALE GENOMIC DNA]</scope>
    <source>
        <strain evidence="1 2">ICMP 19198</strain>
    </source>
</reference>
<evidence type="ECO:0000313" key="1">
    <source>
        <dbReference type="EMBL" id="RMR53320.1"/>
    </source>
</evidence>